<proteinExistence type="predicted"/>
<accession>A0A1A6AMK4</accession>
<organism evidence="1 2">
    <name type="scientific">Clostridium ragsdalei P11</name>
    <dbReference type="NCBI Taxonomy" id="1353534"/>
    <lineage>
        <taxon>Bacteria</taxon>
        <taxon>Bacillati</taxon>
        <taxon>Bacillota</taxon>
        <taxon>Clostridia</taxon>
        <taxon>Eubacteriales</taxon>
        <taxon>Clostridiaceae</taxon>
        <taxon>Clostridium</taxon>
    </lineage>
</organism>
<dbReference type="AlphaFoldDB" id="A0A1A6AMK4"/>
<keyword evidence="2" id="KW-1185">Reference proteome</keyword>
<reference evidence="1 2" key="1">
    <citation type="journal article" date="2012" name="Front. Microbiol.">
        <title>Draft Genome Sequence of the Virulent Strain 01-B526 of the Fish Pathogen Aeromonas salmonicida.</title>
        <authorList>
            <person name="Charette S.J."/>
            <person name="Brochu F."/>
            <person name="Boyle B."/>
            <person name="Filion G."/>
            <person name="Tanaka K.H."/>
            <person name="Derome N."/>
        </authorList>
    </citation>
    <scope>NUCLEOTIDE SEQUENCE [LARGE SCALE GENOMIC DNA]</scope>
    <source>
        <strain evidence="1 2">P11</strain>
    </source>
</reference>
<comment type="caution">
    <text evidence="1">The sequence shown here is derived from an EMBL/GenBank/DDBJ whole genome shotgun (WGS) entry which is preliminary data.</text>
</comment>
<dbReference type="PATRIC" id="fig|1353534.3.peg.3243"/>
<evidence type="ECO:0000313" key="1">
    <source>
        <dbReference type="EMBL" id="OBR91253.1"/>
    </source>
</evidence>
<gene>
    <name evidence="1" type="ORF">CLRAG_31950</name>
</gene>
<sequence>MVVKRKSVRNTAAHRYCMEDETLIMSLDLYLGRQGSKMNPSQEACLICC</sequence>
<dbReference type="EMBL" id="LROS01000044">
    <property type="protein sequence ID" value="OBR91253.1"/>
    <property type="molecule type" value="Genomic_DNA"/>
</dbReference>
<dbReference type="Proteomes" id="UP000093954">
    <property type="component" value="Unassembled WGS sequence"/>
</dbReference>
<name>A0A1A6AMK4_9CLOT</name>
<evidence type="ECO:0000313" key="2">
    <source>
        <dbReference type="Proteomes" id="UP000093954"/>
    </source>
</evidence>
<protein>
    <submittedName>
        <fullName evidence="1">Uncharacterized protein</fullName>
    </submittedName>
</protein>